<name>A0A194PU60_PAPXU</name>
<evidence type="ECO:0000256" key="2">
    <source>
        <dbReference type="SAM" id="SignalP"/>
    </source>
</evidence>
<keyword evidence="4" id="KW-1185">Reference proteome</keyword>
<feature type="signal peptide" evidence="2">
    <location>
        <begin position="1"/>
        <end position="21"/>
    </location>
</feature>
<sequence length="365" mass="39964">MVHRTAAFVVLQLIAIQNVYSQVVNRVVPNCGQNIVPELMIGTPTVTPLVMERPYEVAPTIIQDSSVANSLANALQLLVVSNLLSTTLPSPNCEVFASYLPQGTQYFQVPGQQYYQIPSTPSHSTTNPYASTHSHTTVNSYTPPSSSVYQPSASLYHDYSYSPASPQITTYKPPVAPVTTVQPPKEPPLTPTKLKISPTLPSKGFDSNVLNNLAIALQLLIVSNLLNSPISESLPNMRNGIQQKIEYETIQPANSHAIYTNKGLPQYQTQDYQAYFESNPYESPNPSYPNANYLGSSHNLGGLLGAIPPATPRQGLKLQSPYDALANGFAEHLPVFEQNKRDFQSPYAAILAADNTKDLFSMDFY</sequence>
<protein>
    <submittedName>
        <fullName evidence="3">Uncharacterized protein</fullName>
    </submittedName>
</protein>
<proteinExistence type="predicted"/>
<reference evidence="3 4" key="1">
    <citation type="journal article" date="2015" name="Nat. Commun.">
        <title>Outbred genome sequencing and CRISPR/Cas9 gene editing in butterflies.</title>
        <authorList>
            <person name="Li X."/>
            <person name="Fan D."/>
            <person name="Zhang W."/>
            <person name="Liu G."/>
            <person name="Zhang L."/>
            <person name="Zhao L."/>
            <person name="Fang X."/>
            <person name="Chen L."/>
            <person name="Dong Y."/>
            <person name="Chen Y."/>
            <person name="Ding Y."/>
            <person name="Zhao R."/>
            <person name="Feng M."/>
            <person name="Zhu Y."/>
            <person name="Feng Y."/>
            <person name="Jiang X."/>
            <person name="Zhu D."/>
            <person name="Xiang H."/>
            <person name="Feng X."/>
            <person name="Li S."/>
            <person name="Wang J."/>
            <person name="Zhang G."/>
            <person name="Kronforst M.R."/>
            <person name="Wang W."/>
        </authorList>
    </citation>
    <scope>NUCLEOTIDE SEQUENCE [LARGE SCALE GENOMIC DNA]</scope>
    <source>
        <strain evidence="3">Ya'a_city_454_Px</strain>
        <tissue evidence="3">Whole body</tissue>
    </source>
</reference>
<feature type="chain" id="PRO_5008263684" evidence="2">
    <location>
        <begin position="22"/>
        <end position="365"/>
    </location>
</feature>
<dbReference type="EMBL" id="KQ459593">
    <property type="protein sequence ID" value="KPI96513.1"/>
    <property type="molecule type" value="Genomic_DNA"/>
</dbReference>
<dbReference type="AlphaFoldDB" id="A0A194PU60"/>
<feature type="region of interest" description="Disordered" evidence="1">
    <location>
        <begin position="118"/>
        <end position="144"/>
    </location>
</feature>
<evidence type="ECO:0000313" key="4">
    <source>
        <dbReference type="Proteomes" id="UP000053268"/>
    </source>
</evidence>
<gene>
    <name evidence="3" type="ORF">RR46_12543</name>
</gene>
<keyword evidence="2" id="KW-0732">Signal</keyword>
<accession>A0A194PU60</accession>
<evidence type="ECO:0000313" key="3">
    <source>
        <dbReference type="EMBL" id="KPI96513.1"/>
    </source>
</evidence>
<dbReference type="Proteomes" id="UP000053268">
    <property type="component" value="Unassembled WGS sequence"/>
</dbReference>
<organism evidence="3 4">
    <name type="scientific">Papilio xuthus</name>
    <name type="common">Asian swallowtail butterfly</name>
    <dbReference type="NCBI Taxonomy" id="66420"/>
    <lineage>
        <taxon>Eukaryota</taxon>
        <taxon>Metazoa</taxon>
        <taxon>Ecdysozoa</taxon>
        <taxon>Arthropoda</taxon>
        <taxon>Hexapoda</taxon>
        <taxon>Insecta</taxon>
        <taxon>Pterygota</taxon>
        <taxon>Neoptera</taxon>
        <taxon>Endopterygota</taxon>
        <taxon>Lepidoptera</taxon>
        <taxon>Glossata</taxon>
        <taxon>Ditrysia</taxon>
        <taxon>Papilionoidea</taxon>
        <taxon>Papilionidae</taxon>
        <taxon>Papilioninae</taxon>
        <taxon>Papilio</taxon>
    </lineage>
</organism>
<evidence type="ECO:0000256" key="1">
    <source>
        <dbReference type="SAM" id="MobiDB-lite"/>
    </source>
</evidence>